<evidence type="ECO:0000256" key="2">
    <source>
        <dbReference type="SAM" id="Phobius"/>
    </source>
</evidence>
<dbReference type="PANTHER" id="PTHR44167">
    <property type="entry name" value="OVARIAN-SPECIFIC SERINE/THREONINE-PROTEIN KINASE LOK-RELATED"/>
    <property type="match status" value="1"/>
</dbReference>
<dbReference type="GO" id="GO:0044773">
    <property type="term" value="P:mitotic DNA damage checkpoint signaling"/>
    <property type="evidence" value="ECO:0007669"/>
    <property type="project" value="TreeGrafter"/>
</dbReference>
<proteinExistence type="predicted"/>
<accession>A0A2J6TJF0</accession>
<dbReference type="SMART" id="SM00220">
    <property type="entry name" value="S_TKc"/>
    <property type="match status" value="1"/>
</dbReference>
<dbReference type="EMBL" id="KZ613782">
    <property type="protein sequence ID" value="PMD63143.1"/>
    <property type="molecule type" value="Genomic_DNA"/>
</dbReference>
<dbReference type="Pfam" id="PF00069">
    <property type="entry name" value="Pkinase"/>
    <property type="match status" value="1"/>
</dbReference>
<dbReference type="GeneID" id="36587747"/>
<dbReference type="GO" id="GO:0005524">
    <property type="term" value="F:ATP binding"/>
    <property type="evidence" value="ECO:0007669"/>
    <property type="project" value="InterPro"/>
</dbReference>
<dbReference type="GO" id="GO:0005634">
    <property type="term" value="C:nucleus"/>
    <property type="evidence" value="ECO:0007669"/>
    <property type="project" value="TreeGrafter"/>
</dbReference>
<keyword evidence="5" id="KW-1185">Reference proteome</keyword>
<feature type="region of interest" description="Disordered" evidence="1">
    <location>
        <begin position="708"/>
        <end position="740"/>
    </location>
</feature>
<dbReference type="STRING" id="1095630.A0A2J6TJF0"/>
<dbReference type="RefSeq" id="XP_024740047.1">
    <property type="nucleotide sequence ID" value="XM_024879670.1"/>
</dbReference>
<gene>
    <name evidence="4" type="ORF">K444DRAFT_610015</name>
</gene>
<dbReference type="AlphaFoldDB" id="A0A2J6TJF0"/>
<dbReference type="InterPro" id="IPR000719">
    <property type="entry name" value="Prot_kinase_dom"/>
</dbReference>
<feature type="region of interest" description="Disordered" evidence="1">
    <location>
        <begin position="862"/>
        <end position="881"/>
    </location>
</feature>
<dbReference type="Gene3D" id="1.10.510.10">
    <property type="entry name" value="Transferase(Phosphotransferase) domain 1"/>
    <property type="match status" value="1"/>
</dbReference>
<dbReference type="Proteomes" id="UP000235371">
    <property type="component" value="Unassembled WGS sequence"/>
</dbReference>
<dbReference type="OrthoDB" id="1046782at2759"/>
<keyword evidence="2" id="KW-0472">Membrane</keyword>
<dbReference type="GO" id="GO:0004674">
    <property type="term" value="F:protein serine/threonine kinase activity"/>
    <property type="evidence" value="ECO:0007669"/>
    <property type="project" value="TreeGrafter"/>
</dbReference>
<keyword evidence="4" id="KW-0418">Kinase</keyword>
<feature type="compositionally biased region" description="Polar residues" evidence="1">
    <location>
        <begin position="890"/>
        <end position="908"/>
    </location>
</feature>
<evidence type="ECO:0000313" key="5">
    <source>
        <dbReference type="Proteomes" id="UP000235371"/>
    </source>
</evidence>
<keyword evidence="2" id="KW-1133">Transmembrane helix</keyword>
<evidence type="ECO:0000256" key="1">
    <source>
        <dbReference type="SAM" id="MobiDB-lite"/>
    </source>
</evidence>
<name>A0A2J6TJF0_9HELO</name>
<dbReference type="PROSITE" id="PS50011">
    <property type="entry name" value="PROTEIN_KINASE_DOM"/>
    <property type="match status" value="1"/>
</dbReference>
<dbReference type="InterPro" id="IPR011009">
    <property type="entry name" value="Kinase-like_dom_sf"/>
</dbReference>
<evidence type="ECO:0000259" key="3">
    <source>
        <dbReference type="PROSITE" id="PS50011"/>
    </source>
</evidence>
<feature type="transmembrane region" description="Helical" evidence="2">
    <location>
        <begin position="95"/>
        <end position="116"/>
    </location>
</feature>
<reference evidence="4 5" key="1">
    <citation type="submission" date="2016-04" db="EMBL/GenBank/DDBJ databases">
        <title>A degradative enzymes factory behind the ericoid mycorrhizal symbiosis.</title>
        <authorList>
            <consortium name="DOE Joint Genome Institute"/>
            <person name="Martino E."/>
            <person name="Morin E."/>
            <person name="Grelet G."/>
            <person name="Kuo A."/>
            <person name="Kohler A."/>
            <person name="Daghino S."/>
            <person name="Barry K."/>
            <person name="Choi C."/>
            <person name="Cichocki N."/>
            <person name="Clum A."/>
            <person name="Copeland A."/>
            <person name="Hainaut M."/>
            <person name="Haridas S."/>
            <person name="Labutti K."/>
            <person name="Lindquist E."/>
            <person name="Lipzen A."/>
            <person name="Khouja H.-R."/>
            <person name="Murat C."/>
            <person name="Ohm R."/>
            <person name="Olson A."/>
            <person name="Spatafora J."/>
            <person name="Veneault-Fourrey C."/>
            <person name="Henrissat B."/>
            <person name="Grigoriev I."/>
            <person name="Martin F."/>
            <person name="Perotto S."/>
        </authorList>
    </citation>
    <scope>NUCLEOTIDE SEQUENCE [LARGE SCALE GENOMIC DNA]</scope>
    <source>
        <strain evidence="4 5">E</strain>
    </source>
</reference>
<keyword evidence="2" id="KW-0812">Transmembrane</keyword>
<feature type="domain" description="Protein kinase" evidence="3">
    <location>
        <begin position="198"/>
        <end position="527"/>
    </location>
</feature>
<dbReference type="GO" id="GO:0005737">
    <property type="term" value="C:cytoplasm"/>
    <property type="evidence" value="ECO:0007669"/>
    <property type="project" value="TreeGrafter"/>
</dbReference>
<dbReference type="InParanoid" id="A0A2J6TJF0"/>
<dbReference type="PANTHER" id="PTHR44167:SF18">
    <property type="entry name" value="PROTEIN KINASE DOMAIN-CONTAINING PROTEIN"/>
    <property type="match status" value="1"/>
</dbReference>
<feature type="region of interest" description="Disordered" evidence="1">
    <location>
        <begin position="886"/>
        <end position="947"/>
    </location>
</feature>
<dbReference type="CDD" id="cd00180">
    <property type="entry name" value="PKc"/>
    <property type="match status" value="1"/>
</dbReference>
<sequence length="947" mass="107206">MSSSLDAVEARCSSARHHIKRLFVGDETRPRQRFIPADRLRSYLTRSKVTWLLECNCPTCIKDHGLFRRGRIEFIGSIVGHENYSNTQPDPGRTALVLFALLIFIEHPLLILGFVMRRCSDHALERTPTLFSLDHLRQEYCKEYAHRVGDSQFKEFATDFAEYLPKFAIPRMDSGEYSVYGPDTILPFLKEQKIGVRGLDGEIRQEGAYGKVYSFQIYEEYRQFPHAKEYTRFARKELDSASELAFTLENKNLEQATTLQDPHIVKMIKAYKHGDTFNLIFPLAKTNLDHLLRDPTFDTSNSIHGPIESRPAWNQLLGITKALGRIGGPNGAETIFGPSEKQQFQGVHFDLKPANILVDDNGTWIISDFGQSTFRETTRSSSRVVNQGGTDAYAPPEIDNLDSRFSRRYDIWSLGCIMLEVVAFVLLGHDGLHGEGGLDHVRFTKSSWSSRKDHRFFCQESPKGKCIVKKGIVTFMNSLKELGCLRGQQKSRVFVESILELITKMLEPEAEYRIEIGDVIRRLNAAMDSAREDSQALGQMNAEHGERSIGECALKGIRIWHSRQNDWQSVSLRIFEDSDFNLRTCTVLKNNTAPSEDHLIRSSVMIIPRYAFRDKETSATALYFSHINQGGPKYPGSVFSFDKSQDAWVVQTALTGQKVEASFPLENIKYEEYTSFSGKLSRLLHTKGEKKEGYYKDLGPGTVQLWSEVSDEQEKPRKTSIVSSTGGSPRPVRMQPHQQPGYRPVPLRRVVIFVHKSRKIILVPMDRNWCEDNKRRDGEPAGFLQLIPRNPARDPSFVATTLLPLRPDDDGSFAGIPLCSAILHSIEHQNRFECVSIGVTFRTEDSRKKFSETSRGMWKEWHTQTKAAERQPGYTRVPPPVQRAPLIPLTVQNQPKPQSRIRSWNPLRTSSSNTNKSSGSTSREDAVLPAPHRGGGRGGQGGGQEGH</sequence>
<organism evidence="4 5">
    <name type="scientific">Hyaloscypha bicolor E</name>
    <dbReference type="NCBI Taxonomy" id="1095630"/>
    <lineage>
        <taxon>Eukaryota</taxon>
        <taxon>Fungi</taxon>
        <taxon>Dikarya</taxon>
        <taxon>Ascomycota</taxon>
        <taxon>Pezizomycotina</taxon>
        <taxon>Leotiomycetes</taxon>
        <taxon>Helotiales</taxon>
        <taxon>Hyaloscyphaceae</taxon>
        <taxon>Hyaloscypha</taxon>
        <taxon>Hyaloscypha bicolor</taxon>
    </lineage>
</organism>
<protein>
    <submittedName>
        <fullName evidence="4">Kinase-like protein</fullName>
    </submittedName>
</protein>
<feature type="compositionally biased region" description="Low complexity" evidence="1">
    <location>
        <begin position="909"/>
        <end position="921"/>
    </location>
</feature>
<evidence type="ECO:0000313" key="4">
    <source>
        <dbReference type="EMBL" id="PMD63143.1"/>
    </source>
</evidence>
<dbReference type="SUPFAM" id="SSF56112">
    <property type="entry name" value="Protein kinase-like (PK-like)"/>
    <property type="match status" value="1"/>
</dbReference>
<feature type="compositionally biased region" description="Gly residues" evidence="1">
    <location>
        <begin position="936"/>
        <end position="947"/>
    </location>
</feature>
<keyword evidence="4" id="KW-0808">Transferase</keyword>